<proteinExistence type="inferred from homology"/>
<dbReference type="AlphaFoldDB" id="A0A2G5UQ40"/>
<dbReference type="Proteomes" id="UP000230233">
    <property type="component" value="Chromosome III"/>
</dbReference>
<evidence type="ECO:0000313" key="5">
    <source>
        <dbReference type="EMBL" id="PIC41662.1"/>
    </source>
</evidence>
<dbReference type="InterPro" id="IPR051630">
    <property type="entry name" value="Corepressor-Demethylase"/>
</dbReference>
<name>A0A2G5UQ40_9PELO</name>
<dbReference type="PANTHER" id="PTHR14017:SF14">
    <property type="entry name" value="JMJC DOMAIN-CONTAINING PROTEIN"/>
    <property type="match status" value="1"/>
</dbReference>
<organism evidence="5 6">
    <name type="scientific">Caenorhabditis nigoni</name>
    <dbReference type="NCBI Taxonomy" id="1611254"/>
    <lineage>
        <taxon>Eukaryota</taxon>
        <taxon>Metazoa</taxon>
        <taxon>Ecdysozoa</taxon>
        <taxon>Nematoda</taxon>
        <taxon>Chromadorea</taxon>
        <taxon>Rhabditida</taxon>
        <taxon>Rhabditina</taxon>
        <taxon>Rhabditomorpha</taxon>
        <taxon>Rhabditoidea</taxon>
        <taxon>Rhabditidae</taxon>
        <taxon>Peloderinae</taxon>
        <taxon>Caenorhabditis</taxon>
    </lineage>
</organism>
<evidence type="ECO:0000256" key="3">
    <source>
        <dbReference type="ARBA" id="ARBA00034483"/>
    </source>
</evidence>
<comment type="subcellular location">
    <subcellularLocation>
        <location evidence="1">Nucleus</location>
    </subcellularLocation>
</comment>
<keyword evidence="2" id="KW-0539">Nucleus</keyword>
<dbReference type="GO" id="GO:0071558">
    <property type="term" value="F:histone H3K27me2/H3K27me3 demethylase activity"/>
    <property type="evidence" value="ECO:0007669"/>
    <property type="project" value="TreeGrafter"/>
</dbReference>
<comment type="caution">
    <text evidence="5">The sequence shown here is derived from an EMBL/GenBank/DDBJ whole genome shotgun (WGS) entry which is preliminary data.</text>
</comment>
<dbReference type="GO" id="GO:0000978">
    <property type="term" value="F:RNA polymerase II cis-regulatory region sequence-specific DNA binding"/>
    <property type="evidence" value="ECO:0007669"/>
    <property type="project" value="TreeGrafter"/>
</dbReference>
<evidence type="ECO:0000256" key="1">
    <source>
        <dbReference type="ARBA" id="ARBA00004123"/>
    </source>
</evidence>
<evidence type="ECO:0000259" key="4">
    <source>
        <dbReference type="Pfam" id="PF02373"/>
    </source>
</evidence>
<sequence length="106" mass="11654">MKSNSGINGVQAYLKEAGSVTPGHQENLVAGSVNWNIGPGECIWYMVPAVFSGKMEAVLAKKSIFPYRTSYWPLEEEQLCDSNNGTGDRHFRSSVRQNCKFPGPSV</sequence>
<reference evidence="6" key="1">
    <citation type="submission" date="2017-10" db="EMBL/GenBank/DDBJ databases">
        <title>Rapid genome shrinkage in a self-fertile nematode reveals novel sperm competition proteins.</title>
        <authorList>
            <person name="Yin D."/>
            <person name="Schwarz E.M."/>
            <person name="Thomas C.G."/>
            <person name="Felde R.L."/>
            <person name="Korf I.F."/>
            <person name="Cutter A.D."/>
            <person name="Schartner C.M."/>
            <person name="Ralston E.J."/>
            <person name="Meyer B.J."/>
            <person name="Haag E.S."/>
        </authorList>
    </citation>
    <scope>NUCLEOTIDE SEQUENCE [LARGE SCALE GENOMIC DNA]</scope>
    <source>
        <strain evidence="6">JU1422</strain>
    </source>
</reference>
<dbReference type="GO" id="GO:0010468">
    <property type="term" value="P:regulation of gene expression"/>
    <property type="evidence" value="ECO:0007669"/>
    <property type="project" value="TreeGrafter"/>
</dbReference>
<dbReference type="EMBL" id="PDUG01000003">
    <property type="protein sequence ID" value="PIC41662.1"/>
    <property type="molecule type" value="Genomic_DNA"/>
</dbReference>
<dbReference type="GO" id="GO:0031490">
    <property type="term" value="F:chromatin DNA binding"/>
    <property type="evidence" value="ECO:0007669"/>
    <property type="project" value="TreeGrafter"/>
</dbReference>
<comment type="similarity">
    <text evidence="3">Belongs to the UTX family.</text>
</comment>
<dbReference type="GO" id="GO:0044666">
    <property type="term" value="C:MLL3/4 complex"/>
    <property type="evidence" value="ECO:0007669"/>
    <property type="project" value="TreeGrafter"/>
</dbReference>
<evidence type="ECO:0000313" key="6">
    <source>
        <dbReference type="Proteomes" id="UP000230233"/>
    </source>
</evidence>
<evidence type="ECO:0000256" key="2">
    <source>
        <dbReference type="ARBA" id="ARBA00023242"/>
    </source>
</evidence>
<dbReference type="PANTHER" id="PTHR14017">
    <property type="entry name" value="LYSINE-SPECIFIC DEMETHYLASE"/>
    <property type="match status" value="1"/>
</dbReference>
<gene>
    <name evidence="5" type="primary">Cnig_chr_III.g9007</name>
    <name evidence="5" type="ORF">B9Z55_009007</name>
</gene>
<protein>
    <recommendedName>
        <fullName evidence="4">JmjC domain-containing protein</fullName>
    </recommendedName>
</protein>
<keyword evidence="6" id="KW-1185">Reference proteome</keyword>
<dbReference type="Gene3D" id="2.60.120.650">
    <property type="entry name" value="Cupin"/>
    <property type="match status" value="1"/>
</dbReference>
<dbReference type="OrthoDB" id="418911at2759"/>
<dbReference type="SUPFAM" id="SSF51197">
    <property type="entry name" value="Clavaminate synthase-like"/>
    <property type="match status" value="1"/>
</dbReference>
<feature type="domain" description="JmjC" evidence="4">
    <location>
        <begin position="11"/>
        <end position="68"/>
    </location>
</feature>
<dbReference type="InterPro" id="IPR003347">
    <property type="entry name" value="JmjC_dom"/>
</dbReference>
<dbReference type="Pfam" id="PF02373">
    <property type="entry name" value="JmjC"/>
    <property type="match status" value="1"/>
</dbReference>
<accession>A0A2G5UQ40</accession>
<dbReference type="STRING" id="1611254.A0A2G5UQ40"/>